<dbReference type="InterPro" id="IPR037185">
    <property type="entry name" value="EmrE-like"/>
</dbReference>
<feature type="transmembrane region" description="Helical" evidence="6">
    <location>
        <begin position="248"/>
        <end position="264"/>
    </location>
</feature>
<reference evidence="8 9" key="1">
    <citation type="submission" date="2016-10" db="EMBL/GenBank/DDBJ databases">
        <authorList>
            <person name="de Groot N.N."/>
        </authorList>
    </citation>
    <scope>NUCLEOTIDE SEQUENCE [LARGE SCALE GENOMIC DNA]</scope>
    <source>
        <strain evidence="8 9">DSM 26915</strain>
    </source>
</reference>
<dbReference type="EMBL" id="FNUZ01000001">
    <property type="protein sequence ID" value="SEF46511.1"/>
    <property type="molecule type" value="Genomic_DNA"/>
</dbReference>
<comment type="subcellular location">
    <subcellularLocation>
        <location evidence="1">Membrane</location>
        <topology evidence="1">Multi-pass membrane protein</topology>
    </subcellularLocation>
</comment>
<sequence length="298" mass="32047">MLLHSQEPVLDNLRGIIFMVLAMAGFAIEDAFIKTVADQIPPGQILMIIGGLGGMVLWGIAALQGIPVWTKTFWMRPVLIRNLTEVVGTLGFVKAITSIPLSVASTIAQAMPLVITMGAALIFKEAVGWRRWSAIGVGLCGVLIIMRPGFEGFDPNALWAVLAVFGLGGRDLASRAVPRQVPNTLLTAYGFFMLVPTGAILLAFSGGAGTPTTQSWLMLAAAISVGILAYYAITLASRIGEVSVISPFRYTRIVFALILGITIFGERPDLLTYVGMALIVGSGIYTVLRERRLKKRQR</sequence>
<evidence type="ECO:0000256" key="1">
    <source>
        <dbReference type="ARBA" id="ARBA00004141"/>
    </source>
</evidence>
<dbReference type="GO" id="GO:0016020">
    <property type="term" value="C:membrane"/>
    <property type="evidence" value="ECO:0007669"/>
    <property type="project" value="UniProtKB-SubCell"/>
</dbReference>
<feature type="domain" description="EamA" evidence="7">
    <location>
        <begin position="14"/>
        <end position="146"/>
    </location>
</feature>
<proteinExistence type="inferred from homology"/>
<feature type="domain" description="EamA" evidence="7">
    <location>
        <begin position="157"/>
        <end position="282"/>
    </location>
</feature>
<dbReference type="SUPFAM" id="SSF103481">
    <property type="entry name" value="Multidrug resistance efflux transporter EmrE"/>
    <property type="match status" value="2"/>
</dbReference>
<feature type="transmembrane region" description="Helical" evidence="6">
    <location>
        <begin position="185"/>
        <end position="204"/>
    </location>
</feature>
<evidence type="ECO:0000313" key="9">
    <source>
        <dbReference type="Proteomes" id="UP000236752"/>
    </source>
</evidence>
<evidence type="ECO:0000256" key="3">
    <source>
        <dbReference type="ARBA" id="ARBA00022692"/>
    </source>
</evidence>
<dbReference type="Proteomes" id="UP000236752">
    <property type="component" value="Unassembled WGS sequence"/>
</dbReference>
<feature type="transmembrane region" description="Helical" evidence="6">
    <location>
        <begin position="45"/>
        <end position="66"/>
    </location>
</feature>
<evidence type="ECO:0000256" key="5">
    <source>
        <dbReference type="ARBA" id="ARBA00023136"/>
    </source>
</evidence>
<dbReference type="PANTHER" id="PTHR22911:SF6">
    <property type="entry name" value="SOLUTE CARRIER FAMILY 35 MEMBER G1"/>
    <property type="match status" value="1"/>
</dbReference>
<dbReference type="Pfam" id="PF00892">
    <property type="entry name" value="EamA"/>
    <property type="match status" value="2"/>
</dbReference>
<keyword evidence="3 6" id="KW-0812">Transmembrane</keyword>
<dbReference type="Gene3D" id="1.10.3730.20">
    <property type="match status" value="2"/>
</dbReference>
<feature type="transmembrane region" description="Helical" evidence="6">
    <location>
        <begin position="270"/>
        <end position="288"/>
    </location>
</feature>
<feature type="transmembrane region" description="Helical" evidence="6">
    <location>
        <begin position="156"/>
        <end position="173"/>
    </location>
</feature>
<keyword evidence="4 6" id="KW-1133">Transmembrane helix</keyword>
<keyword evidence="9" id="KW-1185">Reference proteome</keyword>
<keyword evidence="5 6" id="KW-0472">Membrane</keyword>
<comment type="similarity">
    <text evidence="2">Belongs to the drug/metabolite transporter (DMT) superfamily. 10 TMS drug/metabolite exporter (DME) (TC 2.A.7.3) family.</text>
</comment>
<evidence type="ECO:0000256" key="2">
    <source>
        <dbReference type="ARBA" id="ARBA00009853"/>
    </source>
</evidence>
<feature type="transmembrane region" description="Helical" evidence="6">
    <location>
        <begin position="99"/>
        <end position="123"/>
    </location>
</feature>
<feature type="transmembrane region" description="Helical" evidence="6">
    <location>
        <begin position="12"/>
        <end position="33"/>
    </location>
</feature>
<dbReference type="AlphaFoldDB" id="A0A1H5S9I8"/>
<feature type="transmembrane region" description="Helical" evidence="6">
    <location>
        <begin position="132"/>
        <end position="150"/>
    </location>
</feature>
<evidence type="ECO:0000313" key="8">
    <source>
        <dbReference type="EMBL" id="SEF46511.1"/>
    </source>
</evidence>
<dbReference type="PANTHER" id="PTHR22911">
    <property type="entry name" value="ACYL-MALONYL CONDENSING ENZYME-RELATED"/>
    <property type="match status" value="1"/>
</dbReference>
<gene>
    <name evidence="8" type="ORF">SAMN04488045_0130</name>
</gene>
<evidence type="ECO:0000256" key="4">
    <source>
        <dbReference type="ARBA" id="ARBA00022989"/>
    </source>
</evidence>
<accession>A0A1H5S9I8</accession>
<evidence type="ECO:0000259" key="7">
    <source>
        <dbReference type="Pfam" id="PF00892"/>
    </source>
</evidence>
<organism evidence="8 9">
    <name type="scientific">Thalassococcus halodurans</name>
    <dbReference type="NCBI Taxonomy" id="373675"/>
    <lineage>
        <taxon>Bacteria</taxon>
        <taxon>Pseudomonadati</taxon>
        <taxon>Pseudomonadota</taxon>
        <taxon>Alphaproteobacteria</taxon>
        <taxon>Rhodobacterales</taxon>
        <taxon>Roseobacteraceae</taxon>
        <taxon>Thalassococcus</taxon>
    </lineage>
</organism>
<evidence type="ECO:0000256" key="6">
    <source>
        <dbReference type="SAM" id="Phobius"/>
    </source>
</evidence>
<dbReference type="InterPro" id="IPR000620">
    <property type="entry name" value="EamA_dom"/>
</dbReference>
<name>A0A1H5S9I8_9RHOB</name>
<protein>
    <submittedName>
        <fullName evidence="8">Permease of the drug/metabolite transporter (DMT) superfamily</fullName>
    </submittedName>
</protein>
<feature type="transmembrane region" description="Helical" evidence="6">
    <location>
        <begin position="216"/>
        <end position="236"/>
    </location>
</feature>